<evidence type="ECO:0000313" key="18">
    <source>
        <dbReference type="EMBL" id="GJN52717.1"/>
    </source>
</evidence>
<keyword evidence="7" id="KW-1133">Transmembrane helix</keyword>
<comment type="subcellular location">
    <subcellularLocation>
        <location evidence="1">Cell inner membrane</location>
        <topology evidence="1">Multi-pass membrane protein</topology>
    </subcellularLocation>
</comment>
<evidence type="ECO:0000256" key="5">
    <source>
        <dbReference type="ARBA" id="ARBA00022519"/>
    </source>
</evidence>
<dbReference type="InterPro" id="IPR000014">
    <property type="entry name" value="PAS"/>
</dbReference>
<evidence type="ECO:0000256" key="12">
    <source>
        <dbReference type="SAM" id="Coils"/>
    </source>
</evidence>
<evidence type="ECO:0000256" key="6">
    <source>
        <dbReference type="ARBA" id="ARBA00022692"/>
    </source>
</evidence>
<dbReference type="InterPro" id="IPR000727">
    <property type="entry name" value="T_SNARE_dom"/>
</dbReference>
<dbReference type="GO" id="GO:0004888">
    <property type="term" value="F:transmembrane signaling receptor activity"/>
    <property type="evidence" value="ECO:0007669"/>
    <property type="project" value="InterPro"/>
</dbReference>
<comment type="similarity">
    <text evidence="10">Belongs to the methyl-accepting chemotaxis (MCP) protein family.</text>
</comment>
<dbReference type="SUPFAM" id="SSF58104">
    <property type="entry name" value="Methyl-accepting chemotaxis protein (MCP) signaling domain"/>
    <property type="match status" value="1"/>
</dbReference>
<keyword evidence="2" id="KW-1003">Cell membrane</keyword>
<keyword evidence="5" id="KW-0997">Cell inner membrane</keyword>
<feature type="domain" description="PAS" evidence="14">
    <location>
        <begin position="25"/>
        <end position="76"/>
    </location>
</feature>
<keyword evidence="12" id="KW-0175">Coiled coil</keyword>
<feature type="domain" description="Methyl-accepting transducer" evidence="13">
    <location>
        <begin position="249"/>
        <end position="485"/>
    </location>
</feature>
<dbReference type="Gene3D" id="3.30.450.20">
    <property type="entry name" value="PAS domain"/>
    <property type="match status" value="1"/>
</dbReference>
<evidence type="ECO:0000313" key="19">
    <source>
        <dbReference type="Proteomes" id="UP000509383"/>
    </source>
</evidence>
<dbReference type="InterPro" id="IPR004089">
    <property type="entry name" value="MCPsignal_dom"/>
</dbReference>
<keyword evidence="8" id="KW-0472">Membrane</keyword>
<dbReference type="GO" id="GO:0052131">
    <property type="term" value="P:positive aerotaxis"/>
    <property type="evidence" value="ECO:0007669"/>
    <property type="project" value="UniProtKB-ARBA"/>
</dbReference>
<feature type="domain" description="HAMP" evidence="16">
    <location>
        <begin position="192"/>
        <end position="229"/>
    </location>
</feature>
<evidence type="ECO:0000256" key="3">
    <source>
        <dbReference type="ARBA" id="ARBA00022481"/>
    </source>
</evidence>
<evidence type="ECO:0000256" key="8">
    <source>
        <dbReference type="ARBA" id="ARBA00023136"/>
    </source>
</evidence>
<dbReference type="PROSITE" id="PS50885">
    <property type="entry name" value="HAMP"/>
    <property type="match status" value="1"/>
</dbReference>
<evidence type="ECO:0000256" key="4">
    <source>
        <dbReference type="ARBA" id="ARBA00022500"/>
    </source>
</evidence>
<dbReference type="CDD" id="cd06225">
    <property type="entry name" value="HAMP"/>
    <property type="match status" value="1"/>
</dbReference>
<evidence type="ECO:0000256" key="1">
    <source>
        <dbReference type="ARBA" id="ARBA00004429"/>
    </source>
</evidence>
<dbReference type="Pfam" id="PF08447">
    <property type="entry name" value="PAS_3"/>
    <property type="match status" value="1"/>
</dbReference>
<keyword evidence="20" id="KW-1185">Reference proteome</keyword>
<evidence type="ECO:0000313" key="17">
    <source>
        <dbReference type="EMBL" id="BCG21923.1"/>
    </source>
</evidence>
<evidence type="ECO:0000256" key="7">
    <source>
        <dbReference type="ARBA" id="ARBA00022989"/>
    </source>
</evidence>
<evidence type="ECO:0000256" key="9">
    <source>
        <dbReference type="ARBA" id="ARBA00023224"/>
    </source>
</evidence>
<dbReference type="GO" id="GO:0007165">
    <property type="term" value="P:signal transduction"/>
    <property type="evidence" value="ECO:0007669"/>
    <property type="project" value="UniProtKB-KW"/>
</dbReference>
<dbReference type="FunFam" id="1.10.287.950:FF:000001">
    <property type="entry name" value="Methyl-accepting chemotaxis sensory transducer"/>
    <property type="match status" value="1"/>
</dbReference>
<dbReference type="Gene3D" id="1.10.287.950">
    <property type="entry name" value="Methyl-accepting chemotaxis protein"/>
    <property type="match status" value="1"/>
</dbReference>
<gene>
    <name evidence="17" type="ORF">TUM18999_01140</name>
    <name evidence="18" type="ORF">TUM20286_24690</name>
</gene>
<dbReference type="PANTHER" id="PTHR32089">
    <property type="entry name" value="METHYL-ACCEPTING CHEMOTAXIS PROTEIN MCPB"/>
    <property type="match status" value="1"/>
</dbReference>
<dbReference type="PRINTS" id="PR00260">
    <property type="entry name" value="CHEMTRNSDUCR"/>
</dbReference>
<name>A0A6J4DWJ9_9PSED</name>
<protein>
    <submittedName>
        <fullName evidence="17">Methyl-accepting chemotaxis protein</fullName>
    </submittedName>
</protein>
<keyword evidence="9 11" id="KW-0807">Transducer</keyword>
<accession>A0A6J4DWJ9</accession>
<dbReference type="InterPro" id="IPR035965">
    <property type="entry name" value="PAS-like_dom_sf"/>
</dbReference>
<dbReference type="PROSITE" id="PS50111">
    <property type="entry name" value="CHEMOTAXIS_TRANSDUC_2"/>
    <property type="match status" value="1"/>
</dbReference>
<feature type="coiled-coil region" evidence="12">
    <location>
        <begin position="422"/>
        <end position="452"/>
    </location>
</feature>
<evidence type="ECO:0000313" key="20">
    <source>
        <dbReference type="Proteomes" id="UP001054892"/>
    </source>
</evidence>
<feature type="domain" description="T-SNARE coiled-coil homology" evidence="15">
    <location>
        <begin position="436"/>
        <end position="481"/>
    </location>
</feature>
<dbReference type="Proteomes" id="UP000509383">
    <property type="component" value="Chromosome"/>
</dbReference>
<dbReference type="GO" id="GO:0005886">
    <property type="term" value="C:plasma membrane"/>
    <property type="evidence" value="ECO:0007669"/>
    <property type="project" value="UniProtKB-SubCell"/>
</dbReference>
<dbReference type="SMART" id="SM00283">
    <property type="entry name" value="MA"/>
    <property type="match status" value="1"/>
</dbReference>
<dbReference type="CDD" id="cd11386">
    <property type="entry name" value="MCP_signal"/>
    <property type="match status" value="1"/>
</dbReference>
<dbReference type="InterPro" id="IPR004090">
    <property type="entry name" value="Chemotax_Me-accpt_rcpt"/>
</dbReference>
<evidence type="ECO:0000259" key="13">
    <source>
        <dbReference type="PROSITE" id="PS50111"/>
    </source>
</evidence>
<dbReference type="InterPro" id="IPR013655">
    <property type="entry name" value="PAS_fold_3"/>
</dbReference>
<keyword evidence="4" id="KW-0145">Chemotaxis</keyword>
<dbReference type="AlphaFoldDB" id="A0A6J4DWJ9"/>
<keyword evidence="3" id="KW-0488">Methylation</keyword>
<dbReference type="FunFam" id="3.30.450.20:FF:000046">
    <property type="entry name" value="Aerotaxis sensor receptor"/>
    <property type="match status" value="1"/>
</dbReference>
<reference evidence="17 19" key="1">
    <citation type="submission" date="2020-05" db="EMBL/GenBank/DDBJ databases">
        <title>Characterization of novel class B3 metallo-beta-lactamase from novel Pseudomonas species.</title>
        <authorList>
            <person name="Yamada K."/>
            <person name="Aoki K."/>
            <person name="Ishii Y."/>
        </authorList>
    </citation>
    <scope>NUCLEOTIDE SEQUENCE [LARGE SCALE GENOMIC DNA]</scope>
    <source>
        <strain evidence="17 19">TUM18999</strain>
        <strain evidence="18 20">TUM20286</strain>
    </source>
</reference>
<dbReference type="PROSITE" id="PS50192">
    <property type="entry name" value="T_SNARE"/>
    <property type="match status" value="1"/>
</dbReference>
<evidence type="ECO:0000259" key="16">
    <source>
        <dbReference type="PROSITE" id="PS50885"/>
    </source>
</evidence>
<dbReference type="Pfam" id="PF00015">
    <property type="entry name" value="MCPsignal"/>
    <property type="match status" value="1"/>
</dbReference>
<evidence type="ECO:0000256" key="2">
    <source>
        <dbReference type="ARBA" id="ARBA00022475"/>
    </source>
</evidence>
<dbReference type="RefSeq" id="WP_173174832.1">
    <property type="nucleotide sequence ID" value="NZ_AP023189.1"/>
</dbReference>
<keyword evidence="6" id="KW-0812">Transmembrane</keyword>
<sequence>MKRNLPVSGRAVAFADDANILSTTDLKGVITHVNQDFVDISGFSRPELIGQSHNLVRHPDMPAAAFAHLWRTLKAGRSWMGLVKNRCKNGDHYWVSAFVTPVVRDGQVLEYQSVRTCPSAEQVQRAERLYAGLEAGRMPARSRLPLHLRLLAGPALGMALGIGLYQALAPYGLLAAVPAWGLALGCAGLTLRRQLRPLRELLGRARGIADNPLSQAVYGQRSDEFGQLGFCLQMLEMETGALVGRIAESSRQLAEHAEELATAVAHGSAGSHRQQLETDQVATAVGQMAGSVQEVARSAQQSACAADQTDDAARIGQHEVSATRARIAELDEEVRNATRVVRELQDHSSAIGQVLDVIQGVAEQTNLLALNAAIEAARAGDAGRGFAVVADEVRALAGRTQQSTAQINQMINSLQSGAEQAVAAMQRSCAQAESSLAQAQRAAESLERINQQVGAINGMSLQIASAVEQQSAASEEIQRSLATIRRAADDNANSGLCSQRSAGEVAGLAADLRQLALQFWSSRRGLG</sequence>
<dbReference type="PROSITE" id="PS50112">
    <property type="entry name" value="PAS"/>
    <property type="match status" value="1"/>
</dbReference>
<dbReference type="KEGG" id="ptw:TUM18999_01140"/>
<feature type="coiled-coil region" evidence="12">
    <location>
        <begin position="320"/>
        <end position="347"/>
    </location>
</feature>
<dbReference type="EMBL" id="BQKM01000004">
    <property type="protein sequence ID" value="GJN52717.1"/>
    <property type="molecule type" value="Genomic_DNA"/>
</dbReference>
<evidence type="ECO:0000259" key="14">
    <source>
        <dbReference type="PROSITE" id="PS50112"/>
    </source>
</evidence>
<evidence type="ECO:0000256" key="11">
    <source>
        <dbReference type="PROSITE-ProRule" id="PRU00284"/>
    </source>
</evidence>
<dbReference type="CDD" id="cd00130">
    <property type="entry name" value="PAS"/>
    <property type="match status" value="1"/>
</dbReference>
<dbReference type="PANTHER" id="PTHR32089:SF74">
    <property type="entry name" value="METHYL-ACCEPTING CHEMOTAXIS PROTEIN AER"/>
    <property type="match status" value="1"/>
</dbReference>
<dbReference type="Proteomes" id="UP001054892">
    <property type="component" value="Unassembled WGS sequence"/>
</dbReference>
<dbReference type="SUPFAM" id="SSF55785">
    <property type="entry name" value="PYP-like sensor domain (PAS domain)"/>
    <property type="match status" value="1"/>
</dbReference>
<dbReference type="NCBIfam" id="TIGR00229">
    <property type="entry name" value="sensory_box"/>
    <property type="match status" value="1"/>
</dbReference>
<evidence type="ECO:0000256" key="10">
    <source>
        <dbReference type="ARBA" id="ARBA00029447"/>
    </source>
</evidence>
<dbReference type="EMBL" id="AP023189">
    <property type="protein sequence ID" value="BCG21923.1"/>
    <property type="molecule type" value="Genomic_DNA"/>
</dbReference>
<evidence type="ECO:0000259" key="15">
    <source>
        <dbReference type="PROSITE" id="PS50192"/>
    </source>
</evidence>
<organism evidence="17 19">
    <name type="scientific">Pseudomonas tohonis</name>
    <dbReference type="NCBI Taxonomy" id="2725477"/>
    <lineage>
        <taxon>Bacteria</taxon>
        <taxon>Pseudomonadati</taxon>
        <taxon>Pseudomonadota</taxon>
        <taxon>Gammaproteobacteria</taxon>
        <taxon>Pseudomonadales</taxon>
        <taxon>Pseudomonadaceae</taxon>
        <taxon>Pseudomonas</taxon>
    </lineage>
</organism>
<proteinExistence type="inferred from homology"/>
<dbReference type="InterPro" id="IPR003660">
    <property type="entry name" value="HAMP_dom"/>
</dbReference>